<evidence type="ECO:0000256" key="5">
    <source>
        <dbReference type="SAM" id="Phobius"/>
    </source>
</evidence>
<dbReference type="AlphaFoldDB" id="A0AAV5W3X8"/>
<evidence type="ECO:0000313" key="6">
    <source>
        <dbReference type="EMBL" id="GMT26542.1"/>
    </source>
</evidence>
<feature type="transmembrane region" description="Helical" evidence="5">
    <location>
        <begin position="6"/>
        <end position="21"/>
    </location>
</feature>
<dbReference type="GO" id="GO:0016020">
    <property type="term" value="C:membrane"/>
    <property type="evidence" value="ECO:0007669"/>
    <property type="project" value="UniProtKB-SubCell"/>
</dbReference>
<dbReference type="PANTHER" id="PTHR46561">
    <property type="entry name" value="SERPENTINE RECEPTOR, CLASS AB (CLASS A-LIKE)-RELATED"/>
    <property type="match status" value="1"/>
</dbReference>
<evidence type="ECO:0000313" key="7">
    <source>
        <dbReference type="Proteomes" id="UP001432322"/>
    </source>
</evidence>
<keyword evidence="4 5" id="KW-0472">Membrane</keyword>
<accession>A0AAV5W3X8</accession>
<dbReference type="InterPro" id="IPR053286">
    <property type="entry name" value="Nematode_rcpt-like_srab"/>
</dbReference>
<dbReference type="PANTHER" id="PTHR46561:SF11">
    <property type="entry name" value="SERPENTINE RECEPTOR CLASS ALPHA_BETA-14"/>
    <property type="match status" value="1"/>
</dbReference>
<keyword evidence="7" id="KW-1185">Reference proteome</keyword>
<feature type="non-terminal residue" evidence="6">
    <location>
        <position position="1"/>
    </location>
</feature>
<protein>
    <recommendedName>
        <fullName evidence="8">G protein-coupled receptor</fullName>
    </recommendedName>
</protein>
<comment type="subcellular location">
    <subcellularLocation>
        <location evidence="1">Membrane</location>
        <topology evidence="1">Multi-pass membrane protein</topology>
    </subcellularLocation>
</comment>
<dbReference type="InterPro" id="IPR019408">
    <property type="entry name" value="7TM_GPCR_serpentine_rcpt_Srab"/>
</dbReference>
<sequence length="142" mass="16408">VLVTRSLLAIVAVVLLTVLHVNRRKFSAHRSLKMLLDWHSFWIYLICFPLIADYAWTAVTLFTMKSPSDLIVTDVQCVWRAIIICLCIYGSVCSMFAMSIERYRASTEFATYEKSYKNYGYKLAIGHLIFNQIKSRNQSNVL</sequence>
<name>A0AAV5W3X8_9BILA</name>
<evidence type="ECO:0000256" key="1">
    <source>
        <dbReference type="ARBA" id="ARBA00004141"/>
    </source>
</evidence>
<dbReference type="EMBL" id="BTSY01000005">
    <property type="protein sequence ID" value="GMT26542.1"/>
    <property type="molecule type" value="Genomic_DNA"/>
</dbReference>
<feature type="transmembrane region" description="Helical" evidence="5">
    <location>
        <begin position="79"/>
        <end position="98"/>
    </location>
</feature>
<comment type="caution">
    <text evidence="6">The sequence shown here is derived from an EMBL/GenBank/DDBJ whole genome shotgun (WGS) entry which is preliminary data.</text>
</comment>
<keyword evidence="2 5" id="KW-0812">Transmembrane</keyword>
<proteinExistence type="predicted"/>
<evidence type="ECO:0000256" key="2">
    <source>
        <dbReference type="ARBA" id="ARBA00022692"/>
    </source>
</evidence>
<reference evidence="6" key="1">
    <citation type="submission" date="2023-10" db="EMBL/GenBank/DDBJ databases">
        <title>Genome assembly of Pristionchus species.</title>
        <authorList>
            <person name="Yoshida K."/>
            <person name="Sommer R.J."/>
        </authorList>
    </citation>
    <scope>NUCLEOTIDE SEQUENCE</scope>
    <source>
        <strain evidence="6">RS5133</strain>
    </source>
</reference>
<dbReference type="Pfam" id="PF10292">
    <property type="entry name" value="7TM_GPCR_Srab"/>
    <property type="match status" value="1"/>
</dbReference>
<gene>
    <name evidence="6" type="ORF">PFISCL1PPCAC_17839</name>
</gene>
<evidence type="ECO:0000256" key="4">
    <source>
        <dbReference type="ARBA" id="ARBA00023136"/>
    </source>
</evidence>
<evidence type="ECO:0000256" key="3">
    <source>
        <dbReference type="ARBA" id="ARBA00022989"/>
    </source>
</evidence>
<organism evidence="6 7">
    <name type="scientific">Pristionchus fissidentatus</name>
    <dbReference type="NCBI Taxonomy" id="1538716"/>
    <lineage>
        <taxon>Eukaryota</taxon>
        <taxon>Metazoa</taxon>
        <taxon>Ecdysozoa</taxon>
        <taxon>Nematoda</taxon>
        <taxon>Chromadorea</taxon>
        <taxon>Rhabditida</taxon>
        <taxon>Rhabditina</taxon>
        <taxon>Diplogasteromorpha</taxon>
        <taxon>Diplogasteroidea</taxon>
        <taxon>Neodiplogasteridae</taxon>
        <taxon>Pristionchus</taxon>
    </lineage>
</organism>
<dbReference type="Proteomes" id="UP001432322">
    <property type="component" value="Unassembled WGS sequence"/>
</dbReference>
<keyword evidence="3 5" id="KW-1133">Transmembrane helix</keyword>
<evidence type="ECO:0008006" key="8">
    <source>
        <dbReference type="Google" id="ProtNLM"/>
    </source>
</evidence>
<feature type="transmembrane region" description="Helical" evidence="5">
    <location>
        <begin position="41"/>
        <end position="59"/>
    </location>
</feature>